<keyword evidence="10" id="KW-0812">Transmembrane</keyword>
<feature type="region of interest" description="Disordered" evidence="9">
    <location>
        <begin position="402"/>
        <end position="424"/>
    </location>
</feature>
<evidence type="ECO:0000256" key="8">
    <source>
        <dbReference type="ARBA" id="ARBA00023012"/>
    </source>
</evidence>
<gene>
    <name evidence="12" type="ORF">FHS42_004207</name>
</gene>
<dbReference type="SUPFAM" id="SSF55874">
    <property type="entry name" value="ATPase domain of HSP90 chaperone/DNA topoisomerase II/histidine kinase"/>
    <property type="match status" value="1"/>
</dbReference>
<feature type="transmembrane region" description="Helical" evidence="10">
    <location>
        <begin position="50"/>
        <end position="70"/>
    </location>
</feature>
<evidence type="ECO:0000256" key="6">
    <source>
        <dbReference type="ARBA" id="ARBA00022777"/>
    </source>
</evidence>
<dbReference type="GO" id="GO:0046983">
    <property type="term" value="F:protein dimerization activity"/>
    <property type="evidence" value="ECO:0007669"/>
    <property type="project" value="InterPro"/>
</dbReference>
<dbReference type="GO" id="GO:0016020">
    <property type="term" value="C:membrane"/>
    <property type="evidence" value="ECO:0007669"/>
    <property type="project" value="InterPro"/>
</dbReference>
<dbReference type="PANTHER" id="PTHR24421:SF10">
    <property type="entry name" value="NITRATE_NITRITE SENSOR PROTEIN NARQ"/>
    <property type="match status" value="1"/>
</dbReference>
<keyword evidence="8" id="KW-0902">Two-component regulatory system</keyword>
<comment type="caution">
    <text evidence="12">The sequence shown here is derived from an EMBL/GenBank/DDBJ whole genome shotgun (WGS) entry which is preliminary data.</text>
</comment>
<keyword evidence="10" id="KW-1133">Transmembrane helix</keyword>
<evidence type="ECO:0000313" key="13">
    <source>
        <dbReference type="Proteomes" id="UP000588098"/>
    </source>
</evidence>
<feature type="transmembrane region" description="Helical" evidence="10">
    <location>
        <begin position="202"/>
        <end position="226"/>
    </location>
</feature>
<feature type="domain" description="Signal transduction histidine kinase subgroup 3 dimerisation and phosphoacceptor" evidence="11">
    <location>
        <begin position="253"/>
        <end position="316"/>
    </location>
</feature>
<dbReference type="GO" id="GO:0000155">
    <property type="term" value="F:phosphorelay sensor kinase activity"/>
    <property type="evidence" value="ECO:0007669"/>
    <property type="project" value="InterPro"/>
</dbReference>
<dbReference type="Gene3D" id="1.20.5.1930">
    <property type="match status" value="1"/>
</dbReference>
<evidence type="ECO:0000256" key="1">
    <source>
        <dbReference type="ARBA" id="ARBA00000085"/>
    </source>
</evidence>
<feature type="transmembrane region" description="Helical" evidence="10">
    <location>
        <begin position="76"/>
        <end position="101"/>
    </location>
</feature>
<evidence type="ECO:0000256" key="4">
    <source>
        <dbReference type="ARBA" id="ARBA00022679"/>
    </source>
</evidence>
<evidence type="ECO:0000256" key="2">
    <source>
        <dbReference type="ARBA" id="ARBA00012438"/>
    </source>
</evidence>
<keyword evidence="4" id="KW-0808">Transferase</keyword>
<feature type="region of interest" description="Disordered" evidence="9">
    <location>
        <begin position="1"/>
        <end position="22"/>
    </location>
</feature>
<proteinExistence type="predicted"/>
<reference evidence="12 13" key="1">
    <citation type="submission" date="2020-08" db="EMBL/GenBank/DDBJ databases">
        <title>Genomic Encyclopedia of Type Strains, Phase III (KMG-III): the genomes of soil and plant-associated and newly described type strains.</title>
        <authorList>
            <person name="Whitman W."/>
        </authorList>
    </citation>
    <scope>NUCLEOTIDE SEQUENCE [LARGE SCALE GENOMIC DNA]</scope>
    <source>
        <strain evidence="12 13">CECT 8305</strain>
    </source>
</reference>
<evidence type="ECO:0000259" key="11">
    <source>
        <dbReference type="Pfam" id="PF07730"/>
    </source>
</evidence>
<dbReference type="Gene3D" id="3.30.565.10">
    <property type="entry name" value="Histidine kinase-like ATPase, C-terminal domain"/>
    <property type="match status" value="1"/>
</dbReference>
<dbReference type="Proteomes" id="UP000588098">
    <property type="component" value="Unassembled WGS sequence"/>
</dbReference>
<evidence type="ECO:0000256" key="3">
    <source>
        <dbReference type="ARBA" id="ARBA00022553"/>
    </source>
</evidence>
<keyword evidence="6 12" id="KW-0418">Kinase</keyword>
<evidence type="ECO:0000256" key="10">
    <source>
        <dbReference type="SAM" id="Phobius"/>
    </source>
</evidence>
<dbReference type="Pfam" id="PF07730">
    <property type="entry name" value="HisKA_3"/>
    <property type="match status" value="1"/>
</dbReference>
<accession>A0A7W9UZK7</accession>
<protein>
    <recommendedName>
        <fullName evidence="2">histidine kinase</fullName>
        <ecNumber evidence="2">2.7.13.3</ecNumber>
    </recommendedName>
</protein>
<keyword evidence="7" id="KW-0067">ATP-binding</keyword>
<dbReference type="EMBL" id="JACHJL010000010">
    <property type="protein sequence ID" value="MBB5937128.1"/>
    <property type="molecule type" value="Genomic_DNA"/>
</dbReference>
<dbReference type="CDD" id="cd16917">
    <property type="entry name" value="HATPase_UhpB-NarQ-NarX-like"/>
    <property type="match status" value="1"/>
</dbReference>
<evidence type="ECO:0000313" key="12">
    <source>
        <dbReference type="EMBL" id="MBB5937128.1"/>
    </source>
</evidence>
<comment type="catalytic activity">
    <reaction evidence="1">
        <text>ATP + protein L-histidine = ADP + protein N-phospho-L-histidine.</text>
        <dbReference type="EC" id="2.7.13.3"/>
    </reaction>
</comment>
<evidence type="ECO:0000256" key="9">
    <source>
        <dbReference type="SAM" id="MobiDB-lite"/>
    </source>
</evidence>
<keyword evidence="3" id="KW-0597">Phosphoprotein</keyword>
<dbReference type="EC" id="2.7.13.3" evidence="2"/>
<keyword evidence="13" id="KW-1185">Reference proteome</keyword>
<keyword evidence="5" id="KW-0547">Nucleotide-binding</keyword>
<sequence>MGEVAASPTRGFLLPRAGEPSGGSPWHDVAVYSMNSLFRPLTQAVTYTRWLHMLVGGVFAAICLFVFPGVSAQGPLSWAGFLMLPVPLLIVLGLVPVVRLAEGVQARLMLMPGRSAQPQDDAAWQERPGLPASVDRHGAAAGHGRYGLTESDISLAPARTWADRGRTVLWLLVRVLAGTAVLMATVWLPVLSGVLIAGPGGWFVLLVPLPLAALAALVVVAGATLAQVARWLLAPSADERLAVVEERTERLLEHNRLARELHDSIGHALTIAVVQAGAARLAGSAEFTERALVAIEDTGRRALGDLERVLRLLRQDSAVGPQDIERRPALTDVERLLESARAAGAPVDAEVTGAVEQLPGPLSREGYRIVQESLTNVLRHAGPVPVAVRVAVSGTGLELDVRNPLPTPADHPADGGSGLVDRGSGLRNIRERATLLGGDARTGPEGGQWRVHVCLPLDRLC</sequence>
<dbReference type="PANTHER" id="PTHR24421">
    <property type="entry name" value="NITRATE/NITRITE SENSOR PROTEIN NARX-RELATED"/>
    <property type="match status" value="1"/>
</dbReference>
<dbReference type="InterPro" id="IPR011712">
    <property type="entry name" value="Sig_transdc_His_kin_sub3_dim/P"/>
</dbReference>
<dbReference type="InterPro" id="IPR036890">
    <property type="entry name" value="HATPase_C_sf"/>
</dbReference>
<name>A0A7W9UZK7_9ACTN</name>
<organism evidence="12 13">
    <name type="scientific">Streptomyces zagrosensis</name>
    <dbReference type="NCBI Taxonomy" id="1042984"/>
    <lineage>
        <taxon>Bacteria</taxon>
        <taxon>Bacillati</taxon>
        <taxon>Actinomycetota</taxon>
        <taxon>Actinomycetes</taxon>
        <taxon>Kitasatosporales</taxon>
        <taxon>Streptomycetaceae</taxon>
        <taxon>Streptomyces</taxon>
    </lineage>
</organism>
<feature type="transmembrane region" description="Helical" evidence="10">
    <location>
        <begin position="168"/>
        <end position="190"/>
    </location>
</feature>
<dbReference type="AlphaFoldDB" id="A0A7W9UZK7"/>
<dbReference type="GO" id="GO:0005524">
    <property type="term" value="F:ATP binding"/>
    <property type="evidence" value="ECO:0007669"/>
    <property type="project" value="UniProtKB-KW"/>
</dbReference>
<evidence type="ECO:0000256" key="5">
    <source>
        <dbReference type="ARBA" id="ARBA00022741"/>
    </source>
</evidence>
<dbReference type="InterPro" id="IPR050482">
    <property type="entry name" value="Sensor_HK_TwoCompSys"/>
</dbReference>
<evidence type="ECO:0000256" key="7">
    <source>
        <dbReference type="ARBA" id="ARBA00022840"/>
    </source>
</evidence>
<keyword evidence="10" id="KW-0472">Membrane</keyword>